<comment type="pathway">
    <text evidence="4">Lipid metabolism.</text>
</comment>
<dbReference type="Proteomes" id="UP000004018">
    <property type="component" value="Unassembled WGS sequence"/>
</dbReference>
<evidence type="ECO:0000256" key="7">
    <source>
        <dbReference type="ARBA" id="ARBA00019373"/>
    </source>
</evidence>
<feature type="transmembrane region" description="Helical" evidence="19">
    <location>
        <begin position="104"/>
        <end position="124"/>
    </location>
</feature>
<evidence type="ECO:0000313" key="21">
    <source>
        <dbReference type="Proteomes" id="UP000004018"/>
    </source>
</evidence>
<sequence>MLGKRIISGLIGGVITIGVIYEGNWLFFIFMMLLAVLAWKEYAQLMDKVSVQVPLRVGMVWLLCFLGTIWCGAWQAVLLMGAILLYGLLLQPVFRHQYSTLRDVAYALLGLVYVGIGFAALLVLRCGNLGLQLSDQFSSQFIDPSRILVFLLIFATWASDTCAFFVGKFWGRHKLCPAISPGKTREGMVGGIAGTIVVALAVAVGGQFSLLHGGVLGILIAFTAPAGDLIESIMKRTCRTKDSGSLIPGHGGVLDRFDSLLLAAPVVCVYLYFIAR</sequence>
<reference evidence="20 21" key="1">
    <citation type="submission" date="2011-04" db="EMBL/GenBank/DDBJ databases">
        <authorList>
            <person name="Harkins D.M."/>
            <person name="Madupu R."/>
            <person name="Durkin A.S."/>
            <person name="Torralba M."/>
            <person name="Methe B."/>
            <person name="Sutton G.G."/>
            <person name="Nelson K.E."/>
        </authorList>
    </citation>
    <scope>NUCLEOTIDE SEQUENCE [LARGE SCALE GENOMIC DNA]</scope>
    <source>
        <strain evidence="20 21">UPII 199-6</strain>
    </source>
</reference>
<protein>
    <recommendedName>
        <fullName evidence="7 18">Phosphatidate cytidylyltransferase</fullName>
        <ecNumber evidence="6 18">2.7.7.41</ecNumber>
    </recommendedName>
</protein>
<dbReference type="PANTHER" id="PTHR46382">
    <property type="entry name" value="PHOSPHATIDATE CYTIDYLYLTRANSFERASE"/>
    <property type="match status" value="1"/>
</dbReference>
<dbReference type="RefSeq" id="WP_007390477.1">
    <property type="nucleotide sequence ID" value="NZ_AFIJ01000007.1"/>
</dbReference>
<evidence type="ECO:0000256" key="5">
    <source>
        <dbReference type="ARBA" id="ARBA00010185"/>
    </source>
</evidence>
<gene>
    <name evidence="20" type="primary">cdsA</name>
    <name evidence="20" type="ORF">HMPREF1039_0197</name>
</gene>
<keyword evidence="9" id="KW-0444">Lipid biosynthesis</keyword>
<dbReference type="EC" id="2.7.7.41" evidence="6 18"/>
<evidence type="ECO:0000256" key="12">
    <source>
        <dbReference type="ARBA" id="ARBA00022695"/>
    </source>
</evidence>
<dbReference type="InterPro" id="IPR000374">
    <property type="entry name" value="PC_trans"/>
</dbReference>
<feature type="transmembrane region" description="Helical" evidence="19">
    <location>
        <begin position="144"/>
        <end position="166"/>
    </location>
</feature>
<evidence type="ECO:0000256" key="17">
    <source>
        <dbReference type="ARBA" id="ARBA00023264"/>
    </source>
</evidence>
<evidence type="ECO:0000256" key="2">
    <source>
        <dbReference type="ARBA" id="ARBA00004651"/>
    </source>
</evidence>
<feature type="transmembrane region" description="Helical" evidence="19">
    <location>
        <begin position="12"/>
        <end position="39"/>
    </location>
</feature>
<dbReference type="Pfam" id="PF01148">
    <property type="entry name" value="CTP_transf_1"/>
    <property type="match status" value="1"/>
</dbReference>
<keyword evidence="15 19" id="KW-0472">Membrane</keyword>
<proteinExistence type="inferred from homology"/>
<evidence type="ECO:0000256" key="6">
    <source>
        <dbReference type="ARBA" id="ARBA00012487"/>
    </source>
</evidence>
<accession>A0ABP2L5L5</accession>
<evidence type="ECO:0000256" key="13">
    <source>
        <dbReference type="ARBA" id="ARBA00022989"/>
    </source>
</evidence>
<keyword evidence="8" id="KW-1003">Cell membrane</keyword>
<evidence type="ECO:0000256" key="18">
    <source>
        <dbReference type="RuleBase" id="RU003938"/>
    </source>
</evidence>
<dbReference type="PANTHER" id="PTHR46382:SF1">
    <property type="entry name" value="PHOSPHATIDATE CYTIDYLYLTRANSFERASE"/>
    <property type="match status" value="1"/>
</dbReference>
<evidence type="ECO:0000256" key="16">
    <source>
        <dbReference type="ARBA" id="ARBA00023209"/>
    </source>
</evidence>
<dbReference type="GO" id="GO:0004605">
    <property type="term" value="F:phosphatidate cytidylyltransferase activity"/>
    <property type="evidence" value="ECO:0007669"/>
    <property type="project" value="UniProtKB-EC"/>
</dbReference>
<comment type="caution">
    <text evidence="20">The sequence shown here is derived from an EMBL/GenBank/DDBJ whole genome shotgun (WGS) entry which is preliminary data.</text>
</comment>
<evidence type="ECO:0000256" key="8">
    <source>
        <dbReference type="ARBA" id="ARBA00022475"/>
    </source>
</evidence>
<keyword evidence="14" id="KW-0443">Lipid metabolism</keyword>
<comment type="subcellular location">
    <subcellularLocation>
        <location evidence="2">Cell membrane</location>
        <topology evidence="2">Multi-pass membrane protein</topology>
    </subcellularLocation>
</comment>
<keyword evidence="12 18" id="KW-0548">Nucleotidyltransferase</keyword>
<keyword evidence="16" id="KW-0594">Phospholipid biosynthesis</keyword>
<name>A0ABP2L5L5_9FIRM</name>
<keyword evidence="21" id="KW-1185">Reference proteome</keyword>
<evidence type="ECO:0000256" key="19">
    <source>
        <dbReference type="SAM" id="Phobius"/>
    </source>
</evidence>
<feature type="transmembrane region" description="Helical" evidence="19">
    <location>
        <begin position="59"/>
        <end position="92"/>
    </location>
</feature>
<comment type="similarity">
    <text evidence="5 18">Belongs to the CDS family.</text>
</comment>
<dbReference type="EMBL" id="AFIJ01000007">
    <property type="protein sequence ID" value="EGL42016.1"/>
    <property type="molecule type" value="Genomic_DNA"/>
</dbReference>
<evidence type="ECO:0000256" key="11">
    <source>
        <dbReference type="ARBA" id="ARBA00022692"/>
    </source>
</evidence>
<keyword evidence="10 18" id="KW-0808">Transferase</keyword>
<feature type="transmembrane region" description="Helical" evidence="19">
    <location>
        <begin position="187"/>
        <end position="204"/>
    </location>
</feature>
<evidence type="ECO:0000256" key="4">
    <source>
        <dbReference type="ARBA" id="ARBA00005189"/>
    </source>
</evidence>
<evidence type="ECO:0000256" key="3">
    <source>
        <dbReference type="ARBA" id="ARBA00005119"/>
    </source>
</evidence>
<evidence type="ECO:0000256" key="1">
    <source>
        <dbReference type="ARBA" id="ARBA00001698"/>
    </source>
</evidence>
<keyword evidence="17" id="KW-1208">Phospholipid metabolism</keyword>
<comment type="catalytic activity">
    <reaction evidence="1 18">
        <text>a 1,2-diacyl-sn-glycero-3-phosphate + CTP + H(+) = a CDP-1,2-diacyl-sn-glycerol + diphosphate</text>
        <dbReference type="Rhea" id="RHEA:16229"/>
        <dbReference type="ChEBI" id="CHEBI:15378"/>
        <dbReference type="ChEBI" id="CHEBI:33019"/>
        <dbReference type="ChEBI" id="CHEBI:37563"/>
        <dbReference type="ChEBI" id="CHEBI:58332"/>
        <dbReference type="ChEBI" id="CHEBI:58608"/>
        <dbReference type="EC" id="2.7.7.41"/>
    </reaction>
</comment>
<comment type="pathway">
    <text evidence="3 18">Phospholipid metabolism; CDP-diacylglycerol biosynthesis; CDP-diacylglycerol from sn-glycerol 3-phosphate: step 3/3.</text>
</comment>
<feature type="transmembrane region" description="Helical" evidence="19">
    <location>
        <begin position="257"/>
        <end position="275"/>
    </location>
</feature>
<keyword evidence="13 19" id="KW-1133">Transmembrane helix</keyword>
<evidence type="ECO:0000256" key="15">
    <source>
        <dbReference type="ARBA" id="ARBA00023136"/>
    </source>
</evidence>
<evidence type="ECO:0000256" key="14">
    <source>
        <dbReference type="ARBA" id="ARBA00023098"/>
    </source>
</evidence>
<evidence type="ECO:0000256" key="10">
    <source>
        <dbReference type="ARBA" id="ARBA00022679"/>
    </source>
</evidence>
<organism evidence="20 21">
    <name type="scientific">Megasphaera lornae</name>
    <dbReference type="NCBI Taxonomy" id="1000568"/>
    <lineage>
        <taxon>Bacteria</taxon>
        <taxon>Bacillati</taxon>
        <taxon>Bacillota</taxon>
        <taxon>Negativicutes</taxon>
        <taxon>Veillonellales</taxon>
        <taxon>Veillonellaceae</taxon>
        <taxon>Megasphaera</taxon>
    </lineage>
</organism>
<dbReference type="PROSITE" id="PS01315">
    <property type="entry name" value="CDS"/>
    <property type="match status" value="1"/>
</dbReference>
<evidence type="ECO:0000313" key="20">
    <source>
        <dbReference type="EMBL" id="EGL42016.1"/>
    </source>
</evidence>
<evidence type="ECO:0000256" key="9">
    <source>
        <dbReference type="ARBA" id="ARBA00022516"/>
    </source>
</evidence>
<keyword evidence="11 18" id="KW-0812">Transmembrane</keyword>